<gene>
    <name evidence="2" type="ORF">PBT88_09765</name>
</gene>
<reference evidence="2 3" key="1">
    <citation type="submission" date="2022-12" db="EMBL/GenBank/DDBJ databases">
        <title>Sphingomonas abieness sp. nov., an endophytic bacterium isolated from Abies koreana.</title>
        <authorList>
            <person name="Jiang L."/>
            <person name="Lee J."/>
        </authorList>
    </citation>
    <scope>NUCLEOTIDE SEQUENCE [LARGE SCALE GENOMIC DNA]</scope>
    <source>
        <strain evidence="3">PAMB 00755</strain>
    </source>
</reference>
<sequence>MTVSDERNSHDVEPPPVEPETLARIVAALDTLPRLTRAVFLIHRLDDLPYEDVGWRCGIGVDEVTLRMADAIYAVHWAVDGRISRIGDFRRHLIPWRSAWMRWRMRRFDRRLGL</sequence>
<dbReference type="EMBL" id="CP115174">
    <property type="protein sequence ID" value="WBO24357.1"/>
    <property type="molecule type" value="Genomic_DNA"/>
</dbReference>
<dbReference type="Gene3D" id="1.10.10.10">
    <property type="entry name" value="Winged helix-like DNA-binding domain superfamily/Winged helix DNA-binding domain"/>
    <property type="match status" value="1"/>
</dbReference>
<dbReference type="InterPro" id="IPR013249">
    <property type="entry name" value="RNA_pol_sigma70_r4_t2"/>
</dbReference>
<proteinExistence type="predicted"/>
<organism evidence="2 3">
    <name type="scientific">Sphingomonas abietis</name>
    <dbReference type="NCBI Taxonomy" id="3012344"/>
    <lineage>
        <taxon>Bacteria</taxon>
        <taxon>Pseudomonadati</taxon>
        <taxon>Pseudomonadota</taxon>
        <taxon>Alphaproteobacteria</taxon>
        <taxon>Sphingomonadales</taxon>
        <taxon>Sphingomonadaceae</taxon>
        <taxon>Sphingomonas</taxon>
    </lineage>
</organism>
<name>A0ABY7NS40_9SPHN</name>
<evidence type="ECO:0000313" key="2">
    <source>
        <dbReference type="EMBL" id="WBO24357.1"/>
    </source>
</evidence>
<accession>A0ABY7NS40</accession>
<keyword evidence="3" id="KW-1185">Reference proteome</keyword>
<protein>
    <recommendedName>
        <fullName evidence="1">RNA polymerase sigma factor 70 region 4 type 2 domain-containing protein</fullName>
    </recommendedName>
</protein>
<dbReference type="RefSeq" id="WP_270078984.1">
    <property type="nucleotide sequence ID" value="NZ_CP115174.1"/>
</dbReference>
<feature type="domain" description="RNA polymerase sigma factor 70 region 4 type 2" evidence="1">
    <location>
        <begin position="24"/>
        <end position="64"/>
    </location>
</feature>
<evidence type="ECO:0000313" key="3">
    <source>
        <dbReference type="Proteomes" id="UP001210865"/>
    </source>
</evidence>
<evidence type="ECO:0000259" key="1">
    <source>
        <dbReference type="Pfam" id="PF08281"/>
    </source>
</evidence>
<dbReference type="SUPFAM" id="SSF88659">
    <property type="entry name" value="Sigma3 and sigma4 domains of RNA polymerase sigma factors"/>
    <property type="match status" value="1"/>
</dbReference>
<dbReference type="InterPro" id="IPR036388">
    <property type="entry name" value="WH-like_DNA-bd_sf"/>
</dbReference>
<dbReference type="Pfam" id="PF08281">
    <property type="entry name" value="Sigma70_r4_2"/>
    <property type="match status" value="1"/>
</dbReference>
<dbReference type="InterPro" id="IPR013324">
    <property type="entry name" value="RNA_pol_sigma_r3/r4-like"/>
</dbReference>
<dbReference type="Proteomes" id="UP001210865">
    <property type="component" value="Chromosome"/>
</dbReference>